<evidence type="ECO:0000313" key="3">
    <source>
        <dbReference type="RefSeq" id="XP_014668592.1"/>
    </source>
</evidence>
<dbReference type="GeneID" id="106809870"/>
<dbReference type="SUPFAM" id="SSF56601">
    <property type="entry name" value="beta-lactamase/transpeptidase-like"/>
    <property type="match status" value="1"/>
</dbReference>
<accession>A0ABM1E8S1</accession>
<gene>
    <name evidence="3" type="primary">LOC106809870</name>
</gene>
<dbReference type="Gene3D" id="3.40.710.10">
    <property type="entry name" value="DD-peptidase/beta-lactamase superfamily"/>
    <property type="match status" value="2"/>
</dbReference>
<dbReference type="RefSeq" id="XP_014668592.1">
    <property type="nucleotide sequence ID" value="XM_014813106.1"/>
</dbReference>
<dbReference type="PANTHER" id="PTHR43319:SF3">
    <property type="entry name" value="BETA-LACTAMASE-RELATED DOMAIN-CONTAINING PROTEIN"/>
    <property type="match status" value="1"/>
</dbReference>
<dbReference type="Pfam" id="PF00144">
    <property type="entry name" value="Beta-lactamase"/>
    <property type="match status" value="1"/>
</dbReference>
<protein>
    <submittedName>
        <fullName evidence="3">Beta-lactamase domain-containing protein 2-like isoform X2</fullName>
    </submittedName>
</protein>
<organism evidence="2 3">
    <name type="scientific">Priapulus caudatus</name>
    <name type="common">Priapulid worm</name>
    <dbReference type="NCBI Taxonomy" id="37621"/>
    <lineage>
        <taxon>Eukaryota</taxon>
        <taxon>Metazoa</taxon>
        <taxon>Ecdysozoa</taxon>
        <taxon>Scalidophora</taxon>
        <taxon>Priapulida</taxon>
        <taxon>Priapulimorpha</taxon>
        <taxon>Priapulimorphida</taxon>
        <taxon>Priapulidae</taxon>
        <taxon>Priapulus</taxon>
    </lineage>
</organism>
<dbReference type="InterPro" id="IPR001466">
    <property type="entry name" value="Beta-lactam-related"/>
</dbReference>
<dbReference type="PANTHER" id="PTHR43319">
    <property type="entry name" value="BETA-LACTAMASE-RELATED"/>
    <property type="match status" value="1"/>
</dbReference>
<feature type="domain" description="Beta-lactamase-related" evidence="1">
    <location>
        <begin position="25"/>
        <end position="345"/>
    </location>
</feature>
<dbReference type="Proteomes" id="UP000695022">
    <property type="component" value="Unplaced"/>
</dbReference>
<evidence type="ECO:0000259" key="1">
    <source>
        <dbReference type="Pfam" id="PF00144"/>
    </source>
</evidence>
<proteinExistence type="predicted"/>
<evidence type="ECO:0000313" key="2">
    <source>
        <dbReference type="Proteomes" id="UP000695022"/>
    </source>
</evidence>
<dbReference type="InterPro" id="IPR052907">
    <property type="entry name" value="Beta-lactamase/esterase"/>
</dbReference>
<name>A0ABM1E8S1_PRICU</name>
<dbReference type="InterPro" id="IPR012338">
    <property type="entry name" value="Beta-lactam/transpept-like"/>
</dbReference>
<sequence length="359" mass="39589">MALTQPMNIAGNVAPGFELVRERFKENFDCGLEENGAAFSAYHEGKLVVDLRGGYADKSCGYVWRDDTLAVVFSTTKGVCALCIAIMVDRGLLKYDDPVVAHWPEFGQHGKDAVTVEMLVAHQAGVPLVDADLDLDTLRDRAKVGEILAREKPRWPVGAGHGYHMFTHGLLVDQLLRRVDPHGRTVGQFFAEEVAGPFGIDFHIGLARPLQHRVARIVSIEPTLSDKVTEYKTWINALTSPASRTRIFKEFLSRPNPPLFAFVVQRQVTSGEDKVVGYLASKFQPQFTAGGFYTGAPYCRSEGDVVIGSPGYGGQAAFADAARKLGWAYITNSVKPRDVDERSMSLMEATYQCLDELCR</sequence>
<keyword evidence="2" id="KW-1185">Reference proteome</keyword>
<reference evidence="3" key="1">
    <citation type="submission" date="2025-08" db="UniProtKB">
        <authorList>
            <consortium name="RefSeq"/>
        </authorList>
    </citation>
    <scope>IDENTIFICATION</scope>
</reference>